<dbReference type="Proteomes" id="UP000179258">
    <property type="component" value="Unassembled WGS sequence"/>
</dbReference>
<evidence type="ECO:0000256" key="5">
    <source>
        <dbReference type="ARBA" id="ARBA00022679"/>
    </source>
</evidence>
<comment type="similarity">
    <text evidence="2">Belongs to the SUA5 family.</text>
</comment>
<feature type="domain" description="YrdC-like" evidence="7">
    <location>
        <begin position="8"/>
        <end position="192"/>
    </location>
</feature>
<dbReference type="InterPro" id="IPR017945">
    <property type="entry name" value="DHBP_synth_RibB-like_a/b_dom"/>
</dbReference>
<dbReference type="GO" id="GO:0061710">
    <property type="term" value="F:L-threonylcarbamoyladenylate synthase"/>
    <property type="evidence" value="ECO:0007669"/>
    <property type="project" value="UniProtKB-EC"/>
</dbReference>
<sequence>MNIIKLNRNTLEVVVKALRHGKIIVCPTDTVYGLVCDATKKEAVQRLFKIKGRPAGKPIPIFVKDINMAKRLAHINGRQEDFLRKHWPGRVTAVLKSRNKLPKILGAERSIGLRIPSYKFINDMLLEINYPLTGTSANISGKPSCWDVNDIVKQFKRGKFKPDLILDAGHLPKRKPSKVVDLTIYPPRVLRR</sequence>
<accession>A0A1G2R2A0</accession>
<dbReference type="PANTHER" id="PTHR17490:SF10">
    <property type="entry name" value="THREONYLCARBAMOYL-AMP SYNTHASE"/>
    <property type="match status" value="1"/>
</dbReference>
<comment type="catalytic activity">
    <reaction evidence="6">
        <text>L-threonine + hydrogencarbonate + ATP = L-threonylcarbamoyladenylate + diphosphate + H2O</text>
        <dbReference type="Rhea" id="RHEA:36407"/>
        <dbReference type="ChEBI" id="CHEBI:15377"/>
        <dbReference type="ChEBI" id="CHEBI:17544"/>
        <dbReference type="ChEBI" id="CHEBI:30616"/>
        <dbReference type="ChEBI" id="CHEBI:33019"/>
        <dbReference type="ChEBI" id="CHEBI:57926"/>
        <dbReference type="ChEBI" id="CHEBI:73682"/>
        <dbReference type="EC" id="2.7.7.87"/>
    </reaction>
</comment>
<dbReference type="NCBIfam" id="TIGR00057">
    <property type="entry name" value="L-threonylcarbamoyladenylate synthase"/>
    <property type="match status" value="1"/>
</dbReference>
<protein>
    <recommendedName>
        <fullName evidence="3">L-threonylcarbamoyladenylate synthase</fullName>
        <ecNumber evidence="3">2.7.7.87</ecNumber>
    </recommendedName>
</protein>
<dbReference type="GO" id="GO:0000049">
    <property type="term" value="F:tRNA binding"/>
    <property type="evidence" value="ECO:0007669"/>
    <property type="project" value="TreeGrafter"/>
</dbReference>
<dbReference type="PROSITE" id="PS51163">
    <property type="entry name" value="YRDC"/>
    <property type="match status" value="1"/>
</dbReference>
<comment type="caution">
    <text evidence="8">The sequence shown here is derived from an EMBL/GenBank/DDBJ whole genome shotgun (WGS) entry which is preliminary data.</text>
</comment>
<keyword evidence="5" id="KW-0808">Transferase</keyword>
<dbReference type="GO" id="GO:0005737">
    <property type="term" value="C:cytoplasm"/>
    <property type="evidence" value="ECO:0007669"/>
    <property type="project" value="UniProtKB-SubCell"/>
</dbReference>
<reference evidence="8 9" key="1">
    <citation type="journal article" date="2016" name="Nat. Commun.">
        <title>Thousands of microbial genomes shed light on interconnected biogeochemical processes in an aquifer system.</title>
        <authorList>
            <person name="Anantharaman K."/>
            <person name="Brown C.T."/>
            <person name="Hug L.A."/>
            <person name="Sharon I."/>
            <person name="Castelle C.J."/>
            <person name="Probst A.J."/>
            <person name="Thomas B.C."/>
            <person name="Singh A."/>
            <person name="Wilkins M.J."/>
            <person name="Karaoz U."/>
            <person name="Brodie E.L."/>
            <person name="Williams K.H."/>
            <person name="Hubbard S.S."/>
            <person name="Banfield J.F."/>
        </authorList>
    </citation>
    <scope>NUCLEOTIDE SEQUENCE [LARGE SCALE GENOMIC DNA]</scope>
</reference>
<evidence type="ECO:0000259" key="7">
    <source>
        <dbReference type="PROSITE" id="PS51163"/>
    </source>
</evidence>
<dbReference type="GO" id="GO:0006450">
    <property type="term" value="P:regulation of translational fidelity"/>
    <property type="evidence" value="ECO:0007669"/>
    <property type="project" value="TreeGrafter"/>
</dbReference>
<dbReference type="AlphaFoldDB" id="A0A1G2R2A0"/>
<dbReference type="InterPro" id="IPR050156">
    <property type="entry name" value="TC-AMP_synthase_SUA5"/>
</dbReference>
<proteinExistence type="inferred from homology"/>
<dbReference type="PANTHER" id="PTHR17490">
    <property type="entry name" value="SUA5"/>
    <property type="match status" value="1"/>
</dbReference>
<dbReference type="InterPro" id="IPR006070">
    <property type="entry name" value="Sua5-like_dom"/>
</dbReference>
<dbReference type="SUPFAM" id="SSF55821">
    <property type="entry name" value="YrdC/RibB"/>
    <property type="match status" value="1"/>
</dbReference>
<evidence type="ECO:0000256" key="2">
    <source>
        <dbReference type="ARBA" id="ARBA00007663"/>
    </source>
</evidence>
<dbReference type="GO" id="GO:0003725">
    <property type="term" value="F:double-stranded RNA binding"/>
    <property type="evidence" value="ECO:0007669"/>
    <property type="project" value="InterPro"/>
</dbReference>
<evidence type="ECO:0000313" key="8">
    <source>
        <dbReference type="EMBL" id="OHA67014.1"/>
    </source>
</evidence>
<name>A0A1G2R2A0_9BACT</name>
<keyword evidence="4" id="KW-0963">Cytoplasm</keyword>
<comment type="subcellular location">
    <subcellularLocation>
        <location evidence="1">Cytoplasm</location>
    </subcellularLocation>
</comment>
<evidence type="ECO:0000256" key="1">
    <source>
        <dbReference type="ARBA" id="ARBA00004496"/>
    </source>
</evidence>
<evidence type="ECO:0000256" key="6">
    <source>
        <dbReference type="ARBA" id="ARBA00048366"/>
    </source>
</evidence>
<dbReference type="Pfam" id="PF01300">
    <property type="entry name" value="Sua5_yciO_yrdC"/>
    <property type="match status" value="1"/>
</dbReference>
<dbReference type="EC" id="2.7.7.87" evidence="3"/>
<dbReference type="Gene3D" id="3.90.870.10">
    <property type="entry name" value="DHBP synthase"/>
    <property type="match status" value="1"/>
</dbReference>
<dbReference type="EMBL" id="MHTX01000047">
    <property type="protein sequence ID" value="OHA67014.1"/>
    <property type="molecule type" value="Genomic_DNA"/>
</dbReference>
<evidence type="ECO:0000256" key="4">
    <source>
        <dbReference type="ARBA" id="ARBA00022490"/>
    </source>
</evidence>
<evidence type="ECO:0000256" key="3">
    <source>
        <dbReference type="ARBA" id="ARBA00012584"/>
    </source>
</evidence>
<evidence type="ECO:0000313" key="9">
    <source>
        <dbReference type="Proteomes" id="UP000179258"/>
    </source>
</evidence>
<gene>
    <name evidence="8" type="ORF">A3D59_01655</name>
</gene>
<organism evidence="8 9">
    <name type="scientific">Candidatus Wildermuthbacteria bacterium RIFCSPHIGHO2_02_FULL_47_17</name>
    <dbReference type="NCBI Taxonomy" id="1802452"/>
    <lineage>
        <taxon>Bacteria</taxon>
        <taxon>Candidatus Wildermuthiibacteriota</taxon>
    </lineage>
</organism>